<evidence type="ECO:0000313" key="3">
    <source>
        <dbReference type="Proteomes" id="UP000887013"/>
    </source>
</evidence>
<name>A0A8X6PLN8_NEPPI</name>
<evidence type="ECO:0000256" key="1">
    <source>
        <dbReference type="SAM" id="MobiDB-lite"/>
    </source>
</evidence>
<comment type="caution">
    <text evidence="2">The sequence shown here is derived from an EMBL/GenBank/DDBJ whole genome shotgun (WGS) entry which is preliminary data.</text>
</comment>
<dbReference type="OrthoDB" id="6436613at2759"/>
<reference evidence="2" key="1">
    <citation type="submission" date="2020-08" db="EMBL/GenBank/DDBJ databases">
        <title>Multicomponent nature underlies the extraordinary mechanical properties of spider dragline silk.</title>
        <authorList>
            <person name="Kono N."/>
            <person name="Nakamura H."/>
            <person name="Mori M."/>
            <person name="Yoshida Y."/>
            <person name="Ohtoshi R."/>
            <person name="Malay A.D."/>
            <person name="Moran D.A.P."/>
            <person name="Tomita M."/>
            <person name="Numata K."/>
            <person name="Arakawa K."/>
        </authorList>
    </citation>
    <scope>NUCLEOTIDE SEQUENCE</scope>
</reference>
<feature type="region of interest" description="Disordered" evidence="1">
    <location>
        <begin position="1"/>
        <end position="26"/>
    </location>
</feature>
<feature type="compositionally biased region" description="Low complexity" evidence="1">
    <location>
        <begin position="14"/>
        <end position="26"/>
    </location>
</feature>
<proteinExistence type="predicted"/>
<organism evidence="2 3">
    <name type="scientific">Nephila pilipes</name>
    <name type="common">Giant wood spider</name>
    <name type="synonym">Nephila maculata</name>
    <dbReference type="NCBI Taxonomy" id="299642"/>
    <lineage>
        <taxon>Eukaryota</taxon>
        <taxon>Metazoa</taxon>
        <taxon>Ecdysozoa</taxon>
        <taxon>Arthropoda</taxon>
        <taxon>Chelicerata</taxon>
        <taxon>Arachnida</taxon>
        <taxon>Araneae</taxon>
        <taxon>Araneomorphae</taxon>
        <taxon>Entelegynae</taxon>
        <taxon>Araneoidea</taxon>
        <taxon>Nephilidae</taxon>
        <taxon>Nephila</taxon>
    </lineage>
</organism>
<dbReference type="Proteomes" id="UP000887013">
    <property type="component" value="Unassembled WGS sequence"/>
</dbReference>
<accession>A0A8X6PLN8</accession>
<gene>
    <name evidence="2" type="ORF">NPIL_647741</name>
</gene>
<sequence>MPAQQNFSEGASGSGYLLSSSSTSTSCSNIPIGDAPFRLCSGFTKSGFEQTISTTSVAAPRNGSAVFERTIALMKQDNWASDPD</sequence>
<dbReference type="AlphaFoldDB" id="A0A8X6PLN8"/>
<dbReference type="EMBL" id="BMAW01070423">
    <property type="protein sequence ID" value="GFT73166.1"/>
    <property type="molecule type" value="Genomic_DNA"/>
</dbReference>
<feature type="compositionally biased region" description="Polar residues" evidence="1">
    <location>
        <begin position="1"/>
        <end position="11"/>
    </location>
</feature>
<keyword evidence="3" id="KW-1185">Reference proteome</keyword>
<evidence type="ECO:0000313" key="2">
    <source>
        <dbReference type="EMBL" id="GFT73166.1"/>
    </source>
</evidence>
<protein>
    <submittedName>
        <fullName evidence="2">Uncharacterized protein</fullName>
    </submittedName>
</protein>